<organism evidence="1 2">
    <name type="scientific">Roseateles albus</name>
    <dbReference type="NCBI Taxonomy" id="2987525"/>
    <lineage>
        <taxon>Bacteria</taxon>
        <taxon>Pseudomonadati</taxon>
        <taxon>Pseudomonadota</taxon>
        <taxon>Betaproteobacteria</taxon>
        <taxon>Burkholderiales</taxon>
        <taxon>Sphaerotilaceae</taxon>
        <taxon>Roseateles</taxon>
    </lineage>
</organism>
<reference evidence="1 2" key="1">
    <citation type="submission" date="2022-10" db="EMBL/GenBank/DDBJ databases">
        <title>Paucibacter sp. hw1 Genome sequencing.</title>
        <authorList>
            <person name="Park S."/>
        </authorList>
    </citation>
    <scope>NUCLEOTIDE SEQUENCE [LARGE SCALE GENOMIC DNA]</scope>
    <source>
        <strain evidence="2">hw1</strain>
    </source>
</reference>
<evidence type="ECO:0000313" key="2">
    <source>
        <dbReference type="Proteomes" id="UP001221189"/>
    </source>
</evidence>
<comment type="caution">
    <text evidence="1">The sequence shown here is derived from an EMBL/GenBank/DDBJ whole genome shotgun (WGS) entry which is preliminary data.</text>
</comment>
<name>A0ABT5KK67_9BURK</name>
<keyword evidence="2" id="KW-1185">Reference proteome</keyword>
<proteinExistence type="predicted"/>
<accession>A0ABT5KK67</accession>
<dbReference type="Proteomes" id="UP001221189">
    <property type="component" value="Unassembled WGS sequence"/>
</dbReference>
<gene>
    <name evidence="1" type="ORF">PRZ03_19885</name>
</gene>
<dbReference type="EMBL" id="JAQQXT010000015">
    <property type="protein sequence ID" value="MDC8773834.1"/>
    <property type="molecule type" value="Genomic_DNA"/>
</dbReference>
<protein>
    <submittedName>
        <fullName evidence="1">SapC family protein</fullName>
    </submittedName>
</protein>
<dbReference type="InterPro" id="IPR010836">
    <property type="entry name" value="SapC"/>
</dbReference>
<sequence length="251" mass="27700">MSASPMMYGNLTPLDRVAHKNLRLKTELPTLDRVKGMNSLFLAVVEFAEACKEYPIVFVRVGDAPAEGAKPVVAPLAVLGLKPSSNLFVKDGKWTGHYVPAYLRRYPFAMARLEQDSDTIAVCFDSEWAGFSESEGTSLFAADGQPTEFLLNAKTFLENFEQESERTRAFCQMLVELDLLRDMRFEATLASGEKIDVEGFLAVDEQKLAGLDDAKVVELHRNGLLSLLEMHRVSMGNMNRLASQEGSAAAA</sequence>
<evidence type="ECO:0000313" key="1">
    <source>
        <dbReference type="EMBL" id="MDC8773834.1"/>
    </source>
</evidence>
<dbReference type="Pfam" id="PF07277">
    <property type="entry name" value="SapC"/>
    <property type="match status" value="1"/>
</dbReference>
<dbReference type="RefSeq" id="WP_273601936.1">
    <property type="nucleotide sequence ID" value="NZ_JAQQXT010000015.1"/>
</dbReference>